<gene>
    <name evidence="2" type="ORF">KC729_18700</name>
</gene>
<comment type="caution">
    <text evidence="2">The sequence shown here is derived from an EMBL/GenBank/DDBJ whole genome shotgun (WGS) entry which is preliminary data.</text>
</comment>
<proteinExistence type="predicted"/>
<dbReference type="Proteomes" id="UP000697710">
    <property type="component" value="Unassembled WGS sequence"/>
</dbReference>
<accession>A0A956RSH6</accession>
<evidence type="ECO:0000313" key="3">
    <source>
        <dbReference type="Proteomes" id="UP000697710"/>
    </source>
</evidence>
<reference evidence="2" key="1">
    <citation type="submission" date="2020-04" db="EMBL/GenBank/DDBJ databases">
        <authorList>
            <person name="Zhang T."/>
        </authorList>
    </citation>
    <scope>NUCLEOTIDE SEQUENCE</scope>
    <source>
        <strain evidence="2">HKST-UBA01</strain>
    </source>
</reference>
<feature type="non-terminal residue" evidence="2">
    <location>
        <position position="396"/>
    </location>
</feature>
<evidence type="ECO:0000313" key="2">
    <source>
        <dbReference type="EMBL" id="MCA9729719.1"/>
    </source>
</evidence>
<evidence type="ECO:0000256" key="1">
    <source>
        <dbReference type="SAM" id="MobiDB-lite"/>
    </source>
</evidence>
<protein>
    <submittedName>
        <fullName evidence="2">Uncharacterized protein</fullName>
    </submittedName>
</protein>
<feature type="compositionally biased region" description="Low complexity" evidence="1">
    <location>
        <begin position="37"/>
        <end position="64"/>
    </location>
</feature>
<sequence>MTAAVPDSLGAHSIFRFLWIYGRRGPDATGMSPDSLSSRFGSAPPPSSSGVPGTKGSSTSGAASEEGRVGADEVDADGTGAFGASAPADSLDGSGAPVPVDSLLQRDRKPGLGALDPLFEIDPAMVEESTERRPREMLPWLSTLRVQPSGAYHTPDPIGWGDLPGRERVAVLLDGSSVAPPAFAETAPDPLDPVWTNSITVRRASPLRLPNEPAGGPLLEYELIRPESLVVLSGVRLTDGSAVANTDAIYLARPTPKTVTHVMWADHKAGGRIEYGSEDGQDLLLRHERSTRWGRWALGVQNHDARQRVFQAEDVFRPSARWLWDRSAYTALVEGRVHGWSFRGDGEVSWHRYAWEGTDHAAKRKDGVERALLRLQGPGARWSPRLSAQVERHRWR</sequence>
<dbReference type="EMBL" id="JAGQHR010000814">
    <property type="protein sequence ID" value="MCA9729719.1"/>
    <property type="molecule type" value="Genomic_DNA"/>
</dbReference>
<name>A0A956RSH6_UNCEI</name>
<feature type="region of interest" description="Disordered" evidence="1">
    <location>
        <begin position="29"/>
        <end position="116"/>
    </location>
</feature>
<reference evidence="2" key="2">
    <citation type="journal article" date="2021" name="Microbiome">
        <title>Successional dynamics and alternative stable states in a saline activated sludge microbial community over 9 years.</title>
        <authorList>
            <person name="Wang Y."/>
            <person name="Ye J."/>
            <person name="Ju F."/>
            <person name="Liu L."/>
            <person name="Boyd J.A."/>
            <person name="Deng Y."/>
            <person name="Parks D.H."/>
            <person name="Jiang X."/>
            <person name="Yin X."/>
            <person name="Woodcroft B.J."/>
            <person name="Tyson G.W."/>
            <person name="Hugenholtz P."/>
            <person name="Polz M.F."/>
            <person name="Zhang T."/>
        </authorList>
    </citation>
    <scope>NUCLEOTIDE SEQUENCE</scope>
    <source>
        <strain evidence="2">HKST-UBA01</strain>
    </source>
</reference>
<organism evidence="2 3">
    <name type="scientific">Eiseniibacteriota bacterium</name>
    <dbReference type="NCBI Taxonomy" id="2212470"/>
    <lineage>
        <taxon>Bacteria</taxon>
        <taxon>Candidatus Eiseniibacteriota</taxon>
    </lineage>
</organism>
<dbReference type="AlphaFoldDB" id="A0A956RSH6"/>